<feature type="transmembrane region" description="Helical" evidence="1">
    <location>
        <begin position="74"/>
        <end position="96"/>
    </location>
</feature>
<comment type="caution">
    <text evidence="2">The sequence shown here is derived from an EMBL/GenBank/DDBJ whole genome shotgun (WGS) entry which is preliminary data.</text>
</comment>
<dbReference type="EMBL" id="DTLS01000162">
    <property type="protein sequence ID" value="HGZ60666.1"/>
    <property type="molecule type" value="Genomic_DNA"/>
</dbReference>
<feature type="transmembrane region" description="Helical" evidence="1">
    <location>
        <begin position="6"/>
        <end position="27"/>
    </location>
</feature>
<keyword evidence="1" id="KW-0812">Transmembrane</keyword>
<gene>
    <name evidence="2" type="ORF">ENW83_05650</name>
</gene>
<accession>A0A7J3SM70</accession>
<proteinExistence type="predicted"/>
<dbReference type="Pfam" id="PF05552">
    <property type="entry name" value="MS_channel_1st_1"/>
    <property type="match status" value="1"/>
</dbReference>
<keyword evidence="1" id="KW-0472">Membrane</keyword>
<dbReference type="AlphaFoldDB" id="A0A7J3SM70"/>
<dbReference type="InterPro" id="IPR008910">
    <property type="entry name" value="MSC_TM_helix"/>
</dbReference>
<evidence type="ECO:0000313" key="2">
    <source>
        <dbReference type="EMBL" id="HGZ60666.1"/>
    </source>
</evidence>
<organism evidence="2">
    <name type="scientific">Fervidicoccus fontis</name>
    <dbReference type="NCBI Taxonomy" id="683846"/>
    <lineage>
        <taxon>Archaea</taxon>
        <taxon>Thermoproteota</taxon>
        <taxon>Thermoprotei</taxon>
        <taxon>Fervidicoccales</taxon>
        <taxon>Fervidicoccaceae</taxon>
        <taxon>Fervidicoccus</taxon>
    </lineage>
</organism>
<name>A0A7J3SM70_9CREN</name>
<evidence type="ECO:0000256" key="1">
    <source>
        <dbReference type="SAM" id="Phobius"/>
    </source>
</evidence>
<feature type="transmembrane region" description="Helical" evidence="1">
    <location>
        <begin position="108"/>
        <end position="134"/>
    </location>
</feature>
<sequence length="218" mass="23700">MALPSSLYGALISVGISVLIFAVGILIGKALGWAITNLLEKVGMDEWLEKFAIGRAIAKSGYKPSDFFGKITAWLVYATATVLALYSTTMFLNIFAASDILKTILVVYIGGFAKAFVIIVIGFLLVDAFIGYLYKSSDTVEEAEFLGPIAEYLRVLLYIVTVVFAIEQGGIQVSFLSNMLTPIMWGITAVMVIVILSKSLSKHFKAGNDEEGEEEKKS</sequence>
<feature type="transmembrane region" description="Helical" evidence="1">
    <location>
        <begin position="155"/>
        <end position="173"/>
    </location>
</feature>
<keyword evidence="1" id="KW-1133">Transmembrane helix</keyword>
<reference evidence="2" key="1">
    <citation type="journal article" date="2020" name="mSystems">
        <title>Genome- and Community-Level Interaction Insights into Carbon Utilization and Element Cycling Functions of Hydrothermarchaeota in Hydrothermal Sediment.</title>
        <authorList>
            <person name="Zhou Z."/>
            <person name="Liu Y."/>
            <person name="Xu W."/>
            <person name="Pan J."/>
            <person name="Luo Z.H."/>
            <person name="Li M."/>
        </authorList>
    </citation>
    <scope>NUCLEOTIDE SEQUENCE [LARGE SCALE GENOMIC DNA]</scope>
    <source>
        <strain evidence="2">SpSt-885</strain>
    </source>
</reference>
<protein>
    <submittedName>
        <fullName evidence="2">Uncharacterized protein</fullName>
    </submittedName>
</protein>
<feature type="transmembrane region" description="Helical" evidence="1">
    <location>
        <begin position="179"/>
        <end position="196"/>
    </location>
</feature>